<organism evidence="2 3">
    <name type="scientific">Oceanobacillus kapialis</name>
    <dbReference type="NCBI Taxonomy" id="481353"/>
    <lineage>
        <taxon>Bacteria</taxon>
        <taxon>Bacillati</taxon>
        <taxon>Bacillota</taxon>
        <taxon>Bacilli</taxon>
        <taxon>Bacillales</taxon>
        <taxon>Bacillaceae</taxon>
        <taxon>Oceanobacillus</taxon>
    </lineage>
</organism>
<sequence>MMKILNKKHLLVLVGSLLFIALVYITAYQLMIKPQKEEAESLQQQVTMFEEQIAIQSTEEDEQVTKGVDTINRLIPSYLAADSLLREIQTLANESQVRISYIGTTTENMEVANAEETEEVSSLVQKASYSMDMTGENLQDVNVFLDAIKTGDRLITIDALNVQQDGESVFAQITFSTYYAQ</sequence>
<dbReference type="InterPro" id="IPR014717">
    <property type="entry name" value="Transl_elong_EF1B/ribsomal_bS6"/>
</dbReference>
<gene>
    <name evidence="2" type="ORF">ACFSUN_03700</name>
</gene>
<evidence type="ECO:0000256" key="1">
    <source>
        <dbReference type="SAM" id="Coils"/>
    </source>
</evidence>
<dbReference type="RefSeq" id="WP_379560569.1">
    <property type="nucleotide sequence ID" value="NZ_CP085256.1"/>
</dbReference>
<evidence type="ECO:0008006" key="4">
    <source>
        <dbReference type="Google" id="ProtNLM"/>
    </source>
</evidence>
<keyword evidence="3" id="KW-1185">Reference proteome</keyword>
<dbReference type="Proteomes" id="UP001597451">
    <property type="component" value="Unassembled WGS sequence"/>
</dbReference>
<protein>
    <recommendedName>
        <fullName evidence="4">Type 4a pilus biogenesis protein PilO</fullName>
    </recommendedName>
</protein>
<evidence type="ECO:0000313" key="2">
    <source>
        <dbReference type="EMBL" id="MFD2627898.1"/>
    </source>
</evidence>
<dbReference type="Gene3D" id="3.30.70.60">
    <property type="match status" value="1"/>
</dbReference>
<comment type="caution">
    <text evidence="2">The sequence shown here is derived from an EMBL/GenBank/DDBJ whole genome shotgun (WGS) entry which is preliminary data.</text>
</comment>
<evidence type="ECO:0000313" key="3">
    <source>
        <dbReference type="Proteomes" id="UP001597451"/>
    </source>
</evidence>
<keyword evidence="1" id="KW-0175">Coiled coil</keyword>
<proteinExistence type="predicted"/>
<accession>A0ABW5PX20</accession>
<feature type="coiled-coil region" evidence="1">
    <location>
        <begin position="32"/>
        <end position="59"/>
    </location>
</feature>
<reference evidence="3" key="1">
    <citation type="journal article" date="2019" name="Int. J. Syst. Evol. Microbiol.">
        <title>The Global Catalogue of Microorganisms (GCM) 10K type strain sequencing project: providing services to taxonomists for standard genome sequencing and annotation.</title>
        <authorList>
            <consortium name="The Broad Institute Genomics Platform"/>
            <consortium name="The Broad Institute Genome Sequencing Center for Infectious Disease"/>
            <person name="Wu L."/>
            <person name="Ma J."/>
        </authorList>
    </citation>
    <scope>NUCLEOTIDE SEQUENCE [LARGE SCALE GENOMIC DNA]</scope>
    <source>
        <strain evidence="3">TISTR 1858</strain>
    </source>
</reference>
<dbReference type="EMBL" id="JBHUMX010000007">
    <property type="protein sequence ID" value="MFD2627898.1"/>
    <property type="molecule type" value="Genomic_DNA"/>
</dbReference>
<name>A0ABW5PX20_9BACI</name>